<keyword evidence="3" id="KW-1185">Reference proteome</keyword>
<evidence type="ECO:0000313" key="3">
    <source>
        <dbReference type="Proteomes" id="UP001315967"/>
    </source>
</evidence>
<reference evidence="2 3" key="1">
    <citation type="submission" date="2022-08" db="EMBL/GenBank/DDBJ databases">
        <title>Aerococcaceae sp. nov isolated from spoiled eye mask.</title>
        <authorList>
            <person name="Zhou G."/>
            <person name="Xie X.-B."/>
            <person name="Shi Q.-S."/>
            <person name="Wang Y.-S."/>
            <person name="Wen X."/>
            <person name="Peng H."/>
            <person name="Yang X.-J."/>
            <person name="Tao H.-B."/>
            <person name="Huang X.-M."/>
        </authorList>
    </citation>
    <scope>NUCLEOTIDE SEQUENCE [LARGE SCALE GENOMIC DNA]</scope>
    <source>
        <strain evidence="3">DM20194951</strain>
    </source>
</reference>
<sequence length="270" mass="30963">MAYFSHQGVNLYYEIKGNPHSDKVVAFFNGVMANTNSWNLVIDIFRKLDFKILCHDFRGQLQSDKPDGPYTFDLHAEDAKALFDYLEMDQVHIVGTSYGSEVGMRFAMLYPETVASLAVIDGVSELDEVLKSFIYNWECLLELEDGEKFFKAMAPSIYGNRFMEENADMLEERAQALKKVDPSYFRGQKILYETFKNDVTMTDRLHTIQAPTLVVCGQDDLLKRPKFSQIIADHIPHSEYYLLPDCGHVAIFEKPEELKTLLAGFIIKNL</sequence>
<dbReference type="RefSeq" id="WP_313792583.1">
    <property type="nucleotide sequence ID" value="NZ_CP102453.1"/>
</dbReference>
<dbReference type="PANTHER" id="PTHR43798">
    <property type="entry name" value="MONOACYLGLYCEROL LIPASE"/>
    <property type="match status" value="1"/>
</dbReference>
<evidence type="ECO:0000313" key="2">
    <source>
        <dbReference type="EMBL" id="UUX33082.1"/>
    </source>
</evidence>
<accession>A0ABY5P2X8</accession>
<dbReference type="Pfam" id="PF00561">
    <property type="entry name" value="Abhydrolase_1"/>
    <property type="match status" value="1"/>
</dbReference>
<dbReference type="Proteomes" id="UP001315967">
    <property type="component" value="Chromosome"/>
</dbReference>
<dbReference type="GO" id="GO:0016787">
    <property type="term" value="F:hydrolase activity"/>
    <property type="evidence" value="ECO:0007669"/>
    <property type="project" value="UniProtKB-KW"/>
</dbReference>
<dbReference type="InterPro" id="IPR000073">
    <property type="entry name" value="AB_hydrolase_1"/>
</dbReference>
<dbReference type="PRINTS" id="PR00412">
    <property type="entry name" value="EPOXHYDRLASE"/>
</dbReference>
<feature type="domain" description="AB hydrolase-1" evidence="1">
    <location>
        <begin position="24"/>
        <end position="255"/>
    </location>
</feature>
<dbReference type="EMBL" id="CP102453">
    <property type="protein sequence ID" value="UUX33082.1"/>
    <property type="molecule type" value="Genomic_DNA"/>
</dbReference>
<dbReference type="Gene3D" id="3.40.50.1820">
    <property type="entry name" value="alpha/beta hydrolase"/>
    <property type="match status" value="1"/>
</dbReference>
<protein>
    <submittedName>
        <fullName evidence="2">Alpha/beta hydrolase</fullName>
    </submittedName>
</protein>
<name>A0ABY5P2X8_9LACT</name>
<dbReference type="InterPro" id="IPR050266">
    <property type="entry name" value="AB_hydrolase_sf"/>
</dbReference>
<organism evidence="2 3">
    <name type="scientific">Fundicoccus culcitae</name>
    <dbReference type="NCBI Taxonomy" id="2969821"/>
    <lineage>
        <taxon>Bacteria</taxon>
        <taxon>Bacillati</taxon>
        <taxon>Bacillota</taxon>
        <taxon>Bacilli</taxon>
        <taxon>Lactobacillales</taxon>
        <taxon>Aerococcaceae</taxon>
        <taxon>Fundicoccus</taxon>
    </lineage>
</organism>
<evidence type="ECO:0000259" key="1">
    <source>
        <dbReference type="Pfam" id="PF00561"/>
    </source>
</evidence>
<proteinExistence type="predicted"/>
<dbReference type="InterPro" id="IPR029058">
    <property type="entry name" value="AB_hydrolase_fold"/>
</dbReference>
<dbReference type="PANTHER" id="PTHR43798:SF33">
    <property type="entry name" value="HYDROLASE, PUTATIVE (AFU_ORTHOLOGUE AFUA_2G14860)-RELATED"/>
    <property type="match status" value="1"/>
</dbReference>
<dbReference type="SUPFAM" id="SSF53474">
    <property type="entry name" value="alpha/beta-Hydrolases"/>
    <property type="match status" value="1"/>
</dbReference>
<dbReference type="PRINTS" id="PR00111">
    <property type="entry name" value="ABHYDROLASE"/>
</dbReference>
<keyword evidence="2" id="KW-0378">Hydrolase</keyword>
<dbReference type="InterPro" id="IPR000639">
    <property type="entry name" value="Epox_hydrolase-like"/>
</dbReference>
<gene>
    <name evidence="2" type="ORF">NRE15_09180</name>
</gene>